<evidence type="ECO:0008006" key="3">
    <source>
        <dbReference type="Google" id="ProtNLM"/>
    </source>
</evidence>
<protein>
    <recommendedName>
        <fullName evidence="3">ArnR1-like winged helix-turn-helix domain-containing protein</fullName>
    </recommendedName>
</protein>
<dbReference type="EMBL" id="PFNL01000189">
    <property type="protein sequence ID" value="PIZ44238.1"/>
    <property type="molecule type" value="Genomic_DNA"/>
</dbReference>
<evidence type="ECO:0000313" key="1">
    <source>
        <dbReference type="EMBL" id="PIZ44238.1"/>
    </source>
</evidence>
<reference evidence="2" key="1">
    <citation type="submission" date="2017-09" db="EMBL/GenBank/DDBJ databases">
        <title>Depth-based differentiation of microbial function through sediment-hosted aquifers and enrichment of novel symbionts in the deep terrestrial subsurface.</title>
        <authorList>
            <person name="Probst A.J."/>
            <person name="Ladd B."/>
            <person name="Jarett J.K."/>
            <person name="Geller-Mcgrath D.E."/>
            <person name="Sieber C.M.K."/>
            <person name="Emerson J.B."/>
            <person name="Anantharaman K."/>
            <person name="Thomas B.C."/>
            <person name="Malmstrom R."/>
            <person name="Stieglmeier M."/>
            <person name="Klingl A."/>
            <person name="Woyke T."/>
            <person name="Ryan C.M."/>
            <person name="Banfield J.F."/>
        </authorList>
    </citation>
    <scope>NUCLEOTIDE SEQUENCE [LARGE SCALE GENOMIC DNA]</scope>
</reference>
<dbReference type="GO" id="GO:0003677">
    <property type="term" value="F:DNA binding"/>
    <property type="evidence" value="ECO:0007669"/>
    <property type="project" value="InterPro"/>
</dbReference>
<dbReference type="Proteomes" id="UP000228920">
    <property type="component" value="Unassembled WGS sequence"/>
</dbReference>
<organism evidence="1 2">
    <name type="scientific">candidate division WWE3 bacterium CG_4_10_14_0_2_um_filter_41_14</name>
    <dbReference type="NCBI Taxonomy" id="1975072"/>
    <lineage>
        <taxon>Bacteria</taxon>
        <taxon>Katanobacteria</taxon>
    </lineage>
</organism>
<dbReference type="InterPro" id="IPR044945">
    <property type="entry name" value="FokI_dom_1_2"/>
</dbReference>
<comment type="caution">
    <text evidence="1">The sequence shown here is derived from an EMBL/GenBank/DDBJ whole genome shotgun (WGS) entry which is preliminary data.</text>
</comment>
<gene>
    <name evidence="1" type="ORF">COY32_06805</name>
</gene>
<evidence type="ECO:0000313" key="2">
    <source>
        <dbReference type="Proteomes" id="UP000228920"/>
    </source>
</evidence>
<name>A0A2M7TER7_UNCKA</name>
<dbReference type="Gene3D" id="3.90.241.10">
    <property type="entry name" value="Foki Restriction Endonuclease, Chain A, domain 1"/>
    <property type="match status" value="1"/>
</dbReference>
<sequence length="101" mass="11883">MQIDFERTYNLIFGSQLWLLHVLRNTPSGIPSSDLVQYFAQQKQQFPEMFENWMLENYLQLLFKKGFCELNEPTQSYKITSRGVAFLSYISDLGYSLSKPL</sequence>
<accession>A0A2M7TER7</accession>
<dbReference type="AlphaFoldDB" id="A0A2M7TER7"/>
<proteinExistence type="predicted"/>